<dbReference type="Proteomes" id="UP001299265">
    <property type="component" value="Unassembled WGS sequence"/>
</dbReference>
<evidence type="ECO:0000313" key="3">
    <source>
        <dbReference type="Proteomes" id="UP001299265"/>
    </source>
</evidence>
<reference evidence="2 3" key="1">
    <citation type="submission" date="2021-11" db="EMBL/GenBank/DDBJ databases">
        <title>Lacrimispora sp. nov. NSJ-141 isolated from human feces.</title>
        <authorList>
            <person name="Abdugheni R."/>
        </authorList>
    </citation>
    <scope>NUCLEOTIDE SEQUENCE [LARGE SCALE GENOMIC DNA]</scope>
    <source>
        <strain evidence="2 3">NSJ-141</strain>
    </source>
</reference>
<dbReference type="GO" id="GO:0044550">
    <property type="term" value="P:secondary metabolite biosynthetic process"/>
    <property type="evidence" value="ECO:0007669"/>
    <property type="project" value="TreeGrafter"/>
</dbReference>
<dbReference type="Gene3D" id="3.40.50.12780">
    <property type="entry name" value="N-terminal domain of ligase-like"/>
    <property type="match status" value="1"/>
</dbReference>
<accession>A0AAP2RJ35</accession>
<dbReference type="CDD" id="cd05930">
    <property type="entry name" value="A_NRPS"/>
    <property type="match status" value="1"/>
</dbReference>
<dbReference type="EMBL" id="JAJNOR010000006">
    <property type="protein sequence ID" value="MCD2493154.1"/>
    <property type="molecule type" value="Genomic_DNA"/>
</dbReference>
<dbReference type="Pfam" id="PF00501">
    <property type="entry name" value="AMP-binding"/>
    <property type="match status" value="1"/>
</dbReference>
<protein>
    <submittedName>
        <fullName evidence="2">Amino acid adenylation domain-containing protein</fullName>
    </submittedName>
</protein>
<dbReference type="InterPro" id="IPR000873">
    <property type="entry name" value="AMP-dep_synth/lig_dom"/>
</dbReference>
<dbReference type="AlphaFoldDB" id="A0AAP2RJ35"/>
<name>A0AAP2RJ35_9FIRM</name>
<comment type="caution">
    <text evidence="2">The sequence shown here is derived from an EMBL/GenBank/DDBJ whole genome shotgun (WGS) entry which is preliminary data.</text>
</comment>
<organism evidence="2 3">
    <name type="scientific">Lientehia hominis</name>
    <dbReference type="NCBI Taxonomy" id="2897778"/>
    <lineage>
        <taxon>Bacteria</taxon>
        <taxon>Bacillati</taxon>
        <taxon>Bacillota</taxon>
        <taxon>Clostridia</taxon>
        <taxon>Lachnospirales</taxon>
        <taxon>Lachnospiraceae</taxon>
        <taxon>Lientehia</taxon>
    </lineage>
</organism>
<dbReference type="PANTHER" id="PTHR45527">
    <property type="entry name" value="NONRIBOSOMAL PEPTIDE SYNTHETASE"/>
    <property type="match status" value="1"/>
</dbReference>
<evidence type="ECO:0000259" key="1">
    <source>
        <dbReference type="Pfam" id="PF00501"/>
    </source>
</evidence>
<dbReference type="Gene3D" id="3.30.300.30">
    <property type="match status" value="1"/>
</dbReference>
<feature type="domain" description="AMP-dependent synthetase/ligase" evidence="1">
    <location>
        <begin position="8"/>
        <end position="362"/>
    </location>
</feature>
<gene>
    <name evidence="2" type="ORF">LQE92_11050</name>
</gene>
<dbReference type="SUPFAM" id="SSF56801">
    <property type="entry name" value="Acetyl-CoA synthetase-like"/>
    <property type="match status" value="1"/>
</dbReference>
<dbReference type="GO" id="GO:0031177">
    <property type="term" value="F:phosphopantetheine binding"/>
    <property type="evidence" value="ECO:0007669"/>
    <property type="project" value="TreeGrafter"/>
</dbReference>
<proteinExistence type="predicted"/>
<dbReference type="RefSeq" id="WP_231063019.1">
    <property type="nucleotide sequence ID" value="NZ_JAJNOR010000006.1"/>
</dbReference>
<keyword evidence="3" id="KW-1185">Reference proteome</keyword>
<evidence type="ECO:0000313" key="2">
    <source>
        <dbReference type="EMBL" id="MCD2493154.1"/>
    </source>
</evidence>
<dbReference type="NCBIfam" id="TIGR01733">
    <property type="entry name" value="AA-adenyl-dom"/>
    <property type="match status" value="1"/>
</dbReference>
<sequence>MKNVLELLEQAAKQAPRHTAFFDEERTVSYRSLLQESQAIGSALLSLSAERKPVVILMDKSTRCISAMFGILYSGAFYVVMDPDMPADRIEKIFRILSPAAILTEQSCKEHLEPLAFTGPVYFYEDIVDTPADHQGLSTVRSRSIDTDAAYALFTSGSTGLPKGTVVCHRSILAYSQWVAGTFHIDSETIFGNQAPLYFSMSVLDIYGALRAGSSVCLIPRKLFAFPVRLLEYIRSCHINTIYWVPSALCLVTGWKALDCVQVPELRKILFAGEVMPVKHLNLWRSYLPDAYFANLYGPTEVTDICSFYEVNRYFNDGESIPIGRACDNCGLLVLTDKGREAAPGEEGELCVRGSFLAMGYYNDPEKTAKAFVQNPLNPYYPELIYKTGDLVRYNERGELLYIGRKDSQIKRMGYRIELGEIEAAADTLRDIKCCACIYDEKNGDLCLFYEGRVEEEALRHALSKRLPRYMLPSRLFHLKCLPHNANGKIDRLALRRAYQKG</sequence>
<dbReference type="GO" id="GO:0043041">
    <property type="term" value="P:amino acid activation for nonribosomal peptide biosynthetic process"/>
    <property type="evidence" value="ECO:0007669"/>
    <property type="project" value="TreeGrafter"/>
</dbReference>
<dbReference type="GO" id="GO:0005737">
    <property type="term" value="C:cytoplasm"/>
    <property type="evidence" value="ECO:0007669"/>
    <property type="project" value="TreeGrafter"/>
</dbReference>
<dbReference type="PANTHER" id="PTHR45527:SF1">
    <property type="entry name" value="FATTY ACID SYNTHASE"/>
    <property type="match status" value="1"/>
</dbReference>
<dbReference type="InterPro" id="IPR010071">
    <property type="entry name" value="AA_adenyl_dom"/>
</dbReference>
<dbReference type="InterPro" id="IPR045851">
    <property type="entry name" value="AMP-bd_C_sf"/>
</dbReference>
<dbReference type="InterPro" id="IPR042099">
    <property type="entry name" value="ANL_N_sf"/>
</dbReference>